<comment type="caution">
    <text evidence="3">The sequence shown here is derived from an EMBL/GenBank/DDBJ whole genome shotgun (WGS) entry which is preliminary data.</text>
</comment>
<keyword evidence="3" id="KW-0808">Transferase</keyword>
<dbReference type="GO" id="GO:0016757">
    <property type="term" value="F:glycosyltransferase activity"/>
    <property type="evidence" value="ECO:0007669"/>
    <property type="project" value="InterPro"/>
</dbReference>
<dbReference type="PANTHER" id="PTHR12526:SF630">
    <property type="entry name" value="GLYCOSYLTRANSFERASE"/>
    <property type="match status" value="1"/>
</dbReference>
<name>A0A7C4W2Z0_FERPE</name>
<dbReference type="InterPro" id="IPR001296">
    <property type="entry name" value="Glyco_trans_1"/>
</dbReference>
<dbReference type="SUPFAM" id="SSF53756">
    <property type="entry name" value="UDP-Glycosyltransferase/glycogen phosphorylase"/>
    <property type="match status" value="2"/>
</dbReference>
<protein>
    <submittedName>
        <fullName evidence="3">Glycosyltransferase</fullName>
    </submittedName>
</protein>
<dbReference type="InterPro" id="IPR028098">
    <property type="entry name" value="Glyco_trans_4-like_N"/>
</dbReference>
<dbReference type="CDD" id="cd03811">
    <property type="entry name" value="GT4_GT28_WabH-like"/>
    <property type="match status" value="2"/>
</dbReference>
<dbReference type="AlphaFoldDB" id="A0A7C4W2Z0"/>
<evidence type="ECO:0000259" key="2">
    <source>
        <dbReference type="Pfam" id="PF13439"/>
    </source>
</evidence>
<evidence type="ECO:0000259" key="1">
    <source>
        <dbReference type="Pfam" id="PF00534"/>
    </source>
</evidence>
<gene>
    <name evidence="3" type="ORF">ENT72_00245</name>
</gene>
<evidence type="ECO:0000313" key="3">
    <source>
        <dbReference type="EMBL" id="HGU41348.1"/>
    </source>
</evidence>
<accession>A0A7C4W2Z0</accession>
<proteinExistence type="predicted"/>
<dbReference type="Gene3D" id="3.40.50.2000">
    <property type="entry name" value="Glycogen Phosphorylase B"/>
    <property type="match status" value="4"/>
</dbReference>
<feature type="domain" description="Glycosyltransferase subfamily 4-like N-terminal" evidence="2">
    <location>
        <begin position="376"/>
        <end position="529"/>
    </location>
</feature>
<feature type="domain" description="Glycosyl transferase family 1" evidence="1">
    <location>
        <begin position="192"/>
        <end position="344"/>
    </location>
</feature>
<feature type="domain" description="Glycosyltransferase subfamily 4-like N-terminal" evidence="2">
    <location>
        <begin position="13"/>
        <end position="174"/>
    </location>
</feature>
<dbReference type="Pfam" id="PF13439">
    <property type="entry name" value="Glyco_transf_4"/>
    <property type="match status" value="2"/>
</dbReference>
<sequence length="723" mass="83000">MKNILIPINKLGIGGMEKVLINIANNLDIGKYKVHIAYVEDGSYKSLVKPHVELTKLPTKNTARLPKEILKIAYLKNIDVILHSWPKLAVYSYLQSTHLKTNIPTIFRVPISLNRYIEHRKILNNVIVRRLISNTLKSSDRIIALCNEMSDELIEKFQVPRDKLRVIHNPIDIDHIDQKMVEYNPFENSRSVNIVSIGRLEHQKGFDVLIKAFAKVIKDIPNAKLTIIGHGSQKEKLEKLAKNLYLSDYIQILPWMDNPYPYLHYADLFVLPSRYEGFPNVLLEALACGTKIVATDCPSGPKEIIDAKYGWLAKSEDPDDLSQKILIALKTEIDKKALKERAREYSLKKIVREYEETIDIATRPKVLIFTPKLGGGGAEKIAVMLANHFTERFNTTIAYIEDGAYSKLLSDKVRKVKVLSKRTRWIIFEMEKIYRLERPRIIFTTQPHATLSIEIWRTLTKRPVKTVARLQNLPETVTKNALKRALYTLAFTKPDVLIAQCYDMKEHLQKTFNIPTEKLHVIYNPVDIQEINKKMTEHNPFEDKDAINILSVSRLEYEKGIDVLLKAFKIVKNQIPKAKLTILNTGSYEEKLKQLTQELNLEDDVEFLGWQDNPYKYMHHADVVVLPSRREGFPNTLLEALACGAKVVATDCPTGPAEMIGKDEEYGWLAPVDNPEKLAEKIIEAITSNKKKAEKYINEKLNPEKTFERFSKIIVKTLEMGEK</sequence>
<feature type="domain" description="Glycosyl transferase family 1" evidence="1">
    <location>
        <begin position="542"/>
        <end position="698"/>
    </location>
</feature>
<reference evidence="3" key="1">
    <citation type="journal article" date="2020" name="mSystems">
        <title>Genome- and Community-Level Interaction Insights into Carbon Utilization and Element Cycling Functions of Hydrothermarchaeota in Hydrothermal Sediment.</title>
        <authorList>
            <person name="Zhou Z."/>
            <person name="Liu Y."/>
            <person name="Xu W."/>
            <person name="Pan J."/>
            <person name="Luo Z.H."/>
            <person name="Li M."/>
        </authorList>
    </citation>
    <scope>NUCLEOTIDE SEQUENCE [LARGE SCALE GENOMIC DNA]</scope>
    <source>
        <strain evidence="3">SpSt-604</strain>
    </source>
</reference>
<organism evidence="3">
    <name type="scientific">Fervidobacterium pennivorans</name>
    <dbReference type="NCBI Taxonomy" id="93466"/>
    <lineage>
        <taxon>Bacteria</taxon>
        <taxon>Thermotogati</taxon>
        <taxon>Thermotogota</taxon>
        <taxon>Thermotogae</taxon>
        <taxon>Thermotogales</taxon>
        <taxon>Fervidobacteriaceae</taxon>
        <taxon>Fervidobacterium</taxon>
    </lineage>
</organism>
<dbReference type="PANTHER" id="PTHR12526">
    <property type="entry name" value="GLYCOSYLTRANSFERASE"/>
    <property type="match status" value="1"/>
</dbReference>
<dbReference type="EMBL" id="DSZT01000010">
    <property type="protein sequence ID" value="HGU41348.1"/>
    <property type="molecule type" value="Genomic_DNA"/>
</dbReference>
<dbReference type="Pfam" id="PF00534">
    <property type="entry name" value="Glycos_transf_1"/>
    <property type="match status" value="2"/>
</dbReference>